<dbReference type="GO" id="GO:0003700">
    <property type="term" value="F:DNA-binding transcription factor activity"/>
    <property type="evidence" value="ECO:0007669"/>
    <property type="project" value="InterPro"/>
</dbReference>
<evidence type="ECO:0000256" key="3">
    <source>
        <dbReference type="ARBA" id="ARBA00023125"/>
    </source>
</evidence>
<dbReference type="Proteomes" id="UP001287445">
    <property type="component" value="Unassembled WGS sequence"/>
</dbReference>
<evidence type="ECO:0000313" key="7">
    <source>
        <dbReference type="Proteomes" id="UP001287445"/>
    </source>
</evidence>
<dbReference type="GO" id="GO:0000976">
    <property type="term" value="F:transcription cis-regulatory region binding"/>
    <property type="evidence" value="ECO:0007669"/>
    <property type="project" value="TreeGrafter"/>
</dbReference>
<keyword evidence="3" id="KW-0238">DNA-binding</keyword>
<dbReference type="InterPro" id="IPR005119">
    <property type="entry name" value="LysR_subst-bd"/>
</dbReference>
<dbReference type="InterPro" id="IPR036390">
    <property type="entry name" value="WH_DNA-bd_sf"/>
</dbReference>
<evidence type="ECO:0000256" key="1">
    <source>
        <dbReference type="ARBA" id="ARBA00009437"/>
    </source>
</evidence>
<dbReference type="AlphaFoldDB" id="A0AAJ2R7I4"/>
<dbReference type="PANTHER" id="PTHR30126">
    <property type="entry name" value="HTH-TYPE TRANSCRIPTIONAL REGULATOR"/>
    <property type="match status" value="1"/>
</dbReference>
<dbReference type="EMBL" id="JAWWMZ010000012">
    <property type="protein sequence ID" value="MDX4956688.1"/>
    <property type="molecule type" value="Genomic_DNA"/>
</dbReference>
<name>A0AAJ2R7I4_DELAC</name>
<comment type="caution">
    <text evidence="6">The sequence shown here is derived from an EMBL/GenBank/DDBJ whole genome shotgun (WGS) entry which is preliminary data.</text>
</comment>
<evidence type="ECO:0000256" key="4">
    <source>
        <dbReference type="ARBA" id="ARBA00023163"/>
    </source>
</evidence>
<dbReference type="Pfam" id="PF00126">
    <property type="entry name" value="HTH_1"/>
    <property type="match status" value="1"/>
</dbReference>
<gene>
    <name evidence="6" type="ORF">SGN30_25030</name>
</gene>
<evidence type="ECO:0000313" key="6">
    <source>
        <dbReference type="EMBL" id="MDX4956688.1"/>
    </source>
</evidence>
<dbReference type="InterPro" id="IPR036388">
    <property type="entry name" value="WH-like_DNA-bd_sf"/>
</dbReference>
<dbReference type="SUPFAM" id="SSF46785">
    <property type="entry name" value="Winged helix' DNA-binding domain"/>
    <property type="match status" value="1"/>
</dbReference>
<keyword evidence="4" id="KW-0804">Transcription</keyword>
<reference evidence="6" key="1">
    <citation type="submission" date="2023-11" db="EMBL/GenBank/DDBJ databases">
        <title>Identification and selenium tolerance of Delftia acidovorans R3-25.</title>
        <authorList>
            <person name="Zhang S."/>
            <person name="Liu Y."/>
            <person name="Guo Y."/>
        </authorList>
    </citation>
    <scope>NUCLEOTIDE SEQUENCE</scope>
    <source>
        <strain evidence="6">R3-25</strain>
    </source>
</reference>
<dbReference type="PROSITE" id="PS50931">
    <property type="entry name" value="HTH_LYSR"/>
    <property type="match status" value="1"/>
</dbReference>
<protein>
    <submittedName>
        <fullName evidence="6">LysR family transcriptional regulator</fullName>
    </submittedName>
</protein>
<dbReference type="SUPFAM" id="SSF53850">
    <property type="entry name" value="Periplasmic binding protein-like II"/>
    <property type="match status" value="1"/>
</dbReference>
<comment type="similarity">
    <text evidence="1">Belongs to the LysR transcriptional regulatory family.</text>
</comment>
<organism evidence="6 7">
    <name type="scientific">Delftia acidovorans</name>
    <name type="common">Pseudomonas acidovorans</name>
    <name type="synonym">Comamonas acidovorans</name>
    <dbReference type="NCBI Taxonomy" id="80866"/>
    <lineage>
        <taxon>Bacteria</taxon>
        <taxon>Pseudomonadati</taxon>
        <taxon>Pseudomonadota</taxon>
        <taxon>Betaproteobacteria</taxon>
        <taxon>Burkholderiales</taxon>
        <taxon>Comamonadaceae</taxon>
        <taxon>Delftia</taxon>
    </lineage>
</organism>
<dbReference type="Pfam" id="PF03466">
    <property type="entry name" value="LysR_substrate"/>
    <property type="match status" value="1"/>
</dbReference>
<keyword evidence="2" id="KW-0805">Transcription regulation</keyword>
<evidence type="ECO:0000256" key="2">
    <source>
        <dbReference type="ARBA" id="ARBA00023015"/>
    </source>
</evidence>
<accession>A0AAJ2R7I4</accession>
<feature type="domain" description="HTH lysR-type" evidence="5">
    <location>
        <begin position="8"/>
        <end position="65"/>
    </location>
</feature>
<dbReference type="Gene3D" id="1.10.10.10">
    <property type="entry name" value="Winged helix-like DNA-binding domain superfamily/Winged helix DNA-binding domain"/>
    <property type="match status" value="1"/>
</dbReference>
<proteinExistence type="inferred from homology"/>
<sequence>MGPGNRPLDMEWLEDFLALAESGNFSRAAEARSIAQPAFSRHIRALEEWVGAELFDRSAHPAALTAAGQRFQPLLEDVLAKLEAARIKARAAHDQAAASLRFAATHVLSLTFFPRWLGTLESQLRLGPIQTISDSFHACEDQALQRRVQFVLCHGHAEVPGRLDEAGYPMLQLSEDMLLPVSAPWPDAPGRALHAIDAGSATGGGQPLPLAVLAYSEASGLGRIMRSRLRGLFGAGGAGTAGEGDGRPELPQGAQTVFTAHHAALLKAMALEGRGVAWLPRSLIVDELRSGALVLAGGHAWSVPVEIRLYRQRADMADAAEALWTVACGQPRMSAEPARR</sequence>
<dbReference type="PANTHER" id="PTHR30126:SF2">
    <property type="entry name" value="HTH-TYPE TRANSCRIPTIONAL REGULATOR YJIE"/>
    <property type="match status" value="1"/>
</dbReference>
<dbReference type="Gene3D" id="3.40.190.10">
    <property type="entry name" value="Periplasmic binding protein-like II"/>
    <property type="match status" value="1"/>
</dbReference>
<evidence type="ECO:0000259" key="5">
    <source>
        <dbReference type="PROSITE" id="PS50931"/>
    </source>
</evidence>
<dbReference type="RefSeq" id="WP_063326345.1">
    <property type="nucleotide sequence ID" value="NZ_JAWWMZ010000012.1"/>
</dbReference>
<dbReference type="InterPro" id="IPR000847">
    <property type="entry name" value="LysR_HTH_N"/>
</dbReference>
<dbReference type="PRINTS" id="PR00039">
    <property type="entry name" value="HTHLYSR"/>
</dbReference>